<feature type="region of interest" description="Disordered" evidence="10">
    <location>
        <begin position="439"/>
        <end position="461"/>
    </location>
</feature>
<dbReference type="Proteomes" id="UP000612746">
    <property type="component" value="Unassembled WGS sequence"/>
</dbReference>
<dbReference type="PANTHER" id="PTHR45994">
    <property type="entry name" value="FI21225P1"/>
    <property type="match status" value="1"/>
</dbReference>
<evidence type="ECO:0000256" key="8">
    <source>
        <dbReference type="ARBA" id="ARBA00022782"/>
    </source>
</evidence>
<evidence type="ECO:0000256" key="6">
    <source>
        <dbReference type="ARBA" id="ARBA00022490"/>
    </source>
</evidence>
<evidence type="ECO:0000256" key="5">
    <source>
        <dbReference type="ARBA" id="ARBA00022473"/>
    </source>
</evidence>
<evidence type="ECO:0000256" key="2">
    <source>
        <dbReference type="ARBA" id="ARBA00004216"/>
    </source>
</evidence>
<evidence type="ECO:0000256" key="9">
    <source>
        <dbReference type="ARBA" id="ARBA00022803"/>
    </source>
</evidence>
<evidence type="ECO:0000256" key="3">
    <source>
        <dbReference type="ARBA" id="ARBA00004556"/>
    </source>
</evidence>
<evidence type="ECO:0000259" key="11">
    <source>
        <dbReference type="Pfam" id="PF11701"/>
    </source>
</evidence>
<gene>
    <name evidence="12" type="ORF">INT44_008096</name>
</gene>
<dbReference type="InterPro" id="IPR011989">
    <property type="entry name" value="ARM-like"/>
</dbReference>
<evidence type="ECO:0000256" key="4">
    <source>
        <dbReference type="ARBA" id="ARBA00020768"/>
    </source>
</evidence>
<comment type="subcellular location">
    <subcellularLocation>
        <location evidence="1">Cytoplasm</location>
        <location evidence="1">Myofibril</location>
        <location evidence="1">Sarcomere</location>
        <location evidence="1">A band</location>
    </subcellularLocation>
    <subcellularLocation>
        <location evidence="2">Cytoplasm</location>
        <location evidence="2">Myofibril</location>
        <location evidence="2">Sarcomere</location>
        <location evidence="2">Z line</location>
    </subcellularLocation>
    <subcellularLocation>
        <location evidence="3">Cytoplasm</location>
        <location evidence="3">Perinuclear region</location>
    </subcellularLocation>
</comment>
<dbReference type="GO" id="GO:0048471">
    <property type="term" value="C:perinuclear region of cytoplasm"/>
    <property type="evidence" value="ECO:0007669"/>
    <property type="project" value="UniProtKB-SubCell"/>
</dbReference>
<keyword evidence="6" id="KW-0963">Cytoplasm</keyword>
<dbReference type="EMBL" id="JAEPRA010000012">
    <property type="protein sequence ID" value="KAG2177584.1"/>
    <property type="molecule type" value="Genomic_DNA"/>
</dbReference>
<keyword evidence="5" id="KW-0217">Developmental protein</keyword>
<dbReference type="PANTHER" id="PTHR45994:SF1">
    <property type="entry name" value="FI21225P1"/>
    <property type="match status" value="1"/>
</dbReference>
<dbReference type="Pfam" id="PF11701">
    <property type="entry name" value="UNC45-central"/>
    <property type="match status" value="1"/>
</dbReference>
<keyword evidence="9" id="KW-0802">TPR repeat</keyword>
<dbReference type="GO" id="GO:0030154">
    <property type="term" value="P:cell differentiation"/>
    <property type="evidence" value="ECO:0007669"/>
    <property type="project" value="UniProtKB-KW"/>
</dbReference>
<proteinExistence type="predicted"/>
<feature type="domain" description="UNC-45/Cro1/She4 central" evidence="11">
    <location>
        <begin position="144"/>
        <end position="307"/>
    </location>
</feature>
<name>A0A8H7PNP2_9FUNG</name>
<accession>A0A8H7PNP2</accession>
<evidence type="ECO:0000256" key="10">
    <source>
        <dbReference type="SAM" id="MobiDB-lite"/>
    </source>
</evidence>
<keyword evidence="8" id="KW-0221">Differentiation</keyword>
<dbReference type="OrthoDB" id="199930at2759"/>
<comment type="caution">
    <text evidence="12">The sequence shown here is derived from an EMBL/GenBank/DDBJ whole genome shotgun (WGS) entry which is preliminary data.</text>
</comment>
<dbReference type="AlphaFoldDB" id="A0A8H7PNP2"/>
<reference evidence="12" key="1">
    <citation type="submission" date="2020-12" db="EMBL/GenBank/DDBJ databases">
        <title>Metabolic potential, ecology and presence of endohyphal bacteria is reflected in genomic diversity of Mucoromycotina.</title>
        <authorList>
            <person name="Muszewska A."/>
            <person name="Okrasinska A."/>
            <person name="Steczkiewicz K."/>
            <person name="Drgas O."/>
            <person name="Orlowska M."/>
            <person name="Perlinska-Lenart U."/>
            <person name="Aleksandrzak-Piekarczyk T."/>
            <person name="Szatraj K."/>
            <person name="Zielenkiewicz U."/>
            <person name="Pilsyk S."/>
            <person name="Malc E."/>
            <person name="Mieczkowski P."/>
            <person name="Kruszewska J.S."/>
            <person name="Biernat P."/>
            <person name="Pawlowska J."/>
        </authorList>
    </citation>
    <scope>NUCLEOTIDE SEQUENCE</scope>
    <source>
        <strain evidence="12">WA0000051536</strain>
    </source>
</reference>
<dbReference type="InterPro" id="IPR016024">
    <property type="entry name" value="ARM-type_fold"/>
</dbReference>
<dbReference type="GO" id="GO:0051879">
    <property type="term" value="F:Hsp90 protein binding"/>
    <property type="evidence" value="ECO:0007669"/>
    <property type="project" value="TreeGrafter"/>
</dbReference>
<evidence type="ECO:0000256" key="7">
    <source>
        <dbReference type="ARBA" id="ARBA00022541"/>
    </source>
</evidence>
<dbReference type="Gene3D" id="1.25.40.10">
    <property type="entry name" value="Tetratricopeptide repeat domain"/>
    <property type="match status" value="1"/>
</dbReference>
<protein>
    <recommendedName>
        <fullName evidence="4">Protein unc-45 homolog B</fullName>
    </recommendedName>
</protein>
<evidence type="ECO:0000313" key="13">
    <source>
        <dbReference type="Proteomes" id="UP000612746"/>
    </source>
</evidence>
<keyword evidence="13" id="KW-1185">Reference proteome</keyword>
<dbReference type="SMART" id="SM00185">
    <property type="entry name" value="ARM"/>
    <property type="match status" value="5"/>
</dbReference>
<sequence length="776" mass="84659">MHNKEGQYNLYDSLSRNNHRLAHLEKAIDELTQDLPGKDDASVAKILLQRAEIYAKLGRRDDATADIRSAVQRGGTNRDIVKTAESLIQKMYVDIKDTQAKQKSSQASPEDSPKLRRYKDIIRSVADTDNETSNIKKLIVSKDFVDILQSCGDPAETSDVKTAAIIVITSTLNSRSMSEKQENGSPLLAKVTNIAGLCFKQCFDSGKAADKVNAFSTLTVLFQANLSVGAEILNQQGLLEDIMDTIDFEKIEVQVAFANTLAQACSDSHCRKNISKHCSSWLATKASSKSEKDSKLHISASVALTKLSNANDKGTDSTGLDSSATNNEVDHLASAMKEHSISREQLSETFRDAIKDSSTDSSQLLVAVEGLAYNSMEASVKEALVNDVDFLSRLFKLAQAKEGLSAMLFGIGTILANVTGYLPVLSEQQKQMKKLRDLANAKGAGKGGKKPKEDEEDPRDQDEAVNARIAIVVKHGVVPTLIELSRNKSNNVQAVTCQTFLNIISPNNHRGAIVQQGGAKCLLQLVGAHQTEKLDYINVASQALAKLAITMDPRIAFPGAAAHNLVKPLLQLCQDEKPLRNFEGLMALTNLASMDENIRARIYMEKGLPIIEGLQFSENEMIRRAATELLCNMMFAAPVFESYSDPKQPGAQAKIKLLLALSDVEDFETRRAASGALAILANSPGACTMMIKENGYQRVSQLLEKDENVEVQHRGVEIVRCLLEHGSKDAATSMAQQGVHLKLVDIVKNCKVQPVRGAAMEVLKQFSQNGVTDFNG</sequence>
<evidence type="ECO:0000256" key="1">
    <source>
        <dbReference type="ARBA" id="ARBA00004161"/>
    </source>
</evidence>
<dbReference type="SUPFAM" id="SSF48371">
    <property type="entry name" value="ARM repeat"/>
    <property type="match status" value="2"/>
</dbReference>
<dbReference type="InterPro" id="IPR011990">
    <property type="entry name" value="TPR-like_helical_dom_sf"/>
</dbReference>
<keyword evidence="7" id="KW-0517">Myogenesis</keyword>
<organism evidence="12 13">
    <name type="scientific">Umbelopsis vinacea</name>
    <dbReference type="NCBI Taxonomy" id="44442"/>
    <lineage>
        <taxon>Eukaryota</taxon>
        <taxon>Fungi</taxon>
        <taxon>Fungi incertae sedis</taxon>
        <taxon>Mucoromycota</taxon>
        <taxon>Mucoromycotina</taxon>
        <taxon>Umbelopsidomycetes</taxon>
        <taxon>Umbelopsidales</taxon>
        <taxon>Umbelopsidaceae</taxon>
        <taxon>Umbelopsis</taxon>
    </lineage>
</organism>
<dbReference type="InterPro" id="IPR000225">
    <property type="entry name" value="Armadillo"/>
</dbReference>
<dbReference type="Gene3D" id="1.25.10.10">
    <property type="entry name" value="Leucine-rich Repeat Variant"/>
    <property type="match status" value="2"/>
</dbReference>
<evidence type="ECO:0000313" key="12">
    <source>
        <dbReference type="EMBL" id="KAG2177584.1"/>
    </source>
</evidence>
<dbReference type="InterPro" id="IPR024660">
    <property type="entry name" value="UCS_central_dom"/>
</dbReference>